<proteinExistence type="predicted"/>
<name>F4CL01_PSEUX</name>
<organism evidence="1 2">
    <name type="scientific">Pseudonocardia dioxanivorans (strain ATCC 55486 / DSM 44775 / JCM 13855 / CB1190)</name>
    <dbReference type="NCBI Taxonomy" id="675635"/>
    <lineage>
        <taxon>Bacteria</taxon>
        <taxon>Bacillati</taxon>
        <taxon>Actinomycetota</taxon>
        <taxon>Actinomycetes</taxon>
        <taxon>Pseudonocardiales</taxon>
        <taxon>Pseudonocardiaceae</taxon>
        <taxon>Pseudonocardia</taxon>
    </lineage>
</organism>
<dbReference type="EMBL" id="CP002593">
    <property type="protein sequence ID" value="AEA24380.1"/>
    <property type="molecule type" value="Genomic_DNA"/>
</dbReference>
<evidence type="ECO:0000313" key="2">
    <source>
        <dbReference type="Proteomes" id="UP000007809"/>
    </source>
</evidence>
<gene>
    <name evidence="1" type="ordered locus">Psed_2157</name>
</gene>
<dbReference type="KEGG" id="pdx:Psed_2157"/>
<protein>
    <submittedName>
        <fullName evidence="1">Uncharacterized protein</fullName>
    </submittedName>
</protein>
<dbReference type="AlphaFoldDB" id="F4CL01"/>
<keyword evidence="2" id="KW-1185">Reference proteome</keyword>
<sequence length="66" mass="7174">MGDPWAVRWLASTTATVTAQGLTARYDTTRDRGLLTGHQRGPHTATREDLHLATSGDFFMATDIVG</sequence>
<reference evidence="1 2" key="1">
    <citation type="journal article" date="2011" name="J. Bacteriol.">
        <title>Genome sequence of the 1,4-dioxane-degrading Pseudonocardia dioxanivorans strain CB1190.</title>
        <authorList>
            <person name="Sales C.M."/>
            <person name="Mahendra S."/>
            <person name="Grostern A."/>
            <person name="Parales R.E."/>
            <person name="Goodwin L.A."/>
            <person name="Woyke T."/>
            <person name="Nolan M."/>
            <person name="Lapidus A."/>
            <person name="Chertkov O."/>
            <person name="Ovchinnikova G."/>
            <person name="Sczyrba A."/>
            <person name="Alvarez-Cohen L."/>
        </authorList>
    </citation>
    <scope>NUCLEOTIDE SEQUENCE [LARGE SCALE GENOMIC DNA]</scope>
    <source>
        <strain evidence="2">ATCC 55486 / DSM 44775 / JCM 13855 / CB1190</strain>
    </source>
</reference>
<accession>F4CL01</accession>
<dbReference type="HOGENOM" id="CLU_2828092_0_0_11"/>
<dbReference type="Proteomes" id="UP000007809">
    <property type="component" value="Chromosome"/>
</dbReference>
<dbReference type="STRING" id="675635.Psed_2157"/>
<evidence type="ECO:0000313" key="1">
    <source>
        <dbReference type="EMBL" id="AEA24380.1"/>
    </source>
</evidence>